<keyword evidence="2" id="KW-1185">Reference proteome</keyword>
<accession>A0ACC1K2W9</accession>
<evidence type="ECO:0000313" key="2">
    <source>
        <dbReference type="Proteomes" id="UP001140234"/>
    </source>
</evidence>
<name>A0ACC1K2W9_9FUNG</name>
<sequence>MAEDLADQAVRLALGDGDEAAVAEDADGAQWIDITQLARAGTRELAEGELLKASSLSLFGALTSIEVMDPRLDMGMVSAGDAAEIASWDIARRLTLGEALWVADTLFRSEMTWHGSASLLQTLFACNYFTAPDHRAFAIGEAAGDNAVRDAVLYPLLIATGRCCRRVADELNAGNLFTNEDVAPCPTPLRLFDDYTDAEALDLLDRADAYVAAQGESHEAALLRGLVGVRRRWLRVTACLAVASVLDDPAALARGLGELAGLRACHADYVAARRAAGGDAWVGQRAVRGAFDYRCMRKYPVTIPVKPRPLLDADAAHGVFARMVDDLDLVGDLARIGTAEHLAYFFLAAGRRDPPPQPFVRSLLMSMVLADGRVQLRAPPDAFGRRAVREMAACAVPAEFAAEAALNLVDWFRTMCQNGPRRHRVALKSLAAWDALQGEAEQLDIDAYAAAHPGADEQAALDPARNPFWLSSWAYHTKLLLLETALLAGVRLELYQAHELPSVLCYATQVFEAHLAHLARWAPLVAGAQAACVGRWRVLVAAQKDLSMALWLAAHACDRLQLLGAPWAQGAADVCGALESEPAQRARYALRFRALAPLGSPVYVAFEQWQESSAQLDGYPVIELFDHAQRMLAGARLCLESARKPPAADATVRAWDQMCRSVHYVVVSNSVALARLLRTRPLADAPEAAVPGAVALAHRRRLAAPPPQPPPPPQPKRDRRKRKPARAPDDADAARKWRDGVARLVADAAVRVSWSCALDRNSDWPVFSFFG</sequence>
<dbReference type="EMBL" id="JANBUJ010000438">
    <property type="protein sequence ID" value="KAJ2772026.1"/>
    <property type="molecule type" value="Genomic_DNA"/>
</dbReference>
<dbReference type="Proteomes" id="UP001140234">
    <property type="component" value="Unassembled WGS sequence"/>
</dbReference>
<protein>
    <submittedName>
        <fullName evidence="1">N-alpha-acetyltransferase, non-catalitic subunit</fullName>
    </submittedName>
</protein>
<organism evidence="1 2">
    <name type="scientific">Coemansia nantahalensis</name>
    <dbReference type="NCBI Taxonomy" id="2789366"/>
    <lineage>
        <taxon>Eukaryota</taxon>
        <taxon>Fungi</taxon>
        <taxon>Fungi incertae sedis</taxon>
        <taxon>Zoopagomycota</taxon>
        <taxon>Kickxellomycotina</taxon>
        <taxon>Kickxellomycetes</taxon>
        <taxon>Kickxellales</taxon>
        <taxon>Kickxellaceae</taxon>
        <taxon>Coemansia</taxon>
    </lineage>
</organism>
<reference evidence="1" key="1">
    <citation type="submission" date="2022-07" db="EMBL/GenBank/DDBJ databases">
        <title>Phylogenomic reconstructions and comparative analyses of Kickxellomycotina fungi.</title>
        <authorList>
            <person name="Reynolds N.K."/>
            <person name="Stajich J.E."/>
            <person name="Barry K."/>
            <person name="Grigoriev I.V."/>
            <person name="Crous P."/>
            <person name="Smith M.E."/>
        </authorList>
    </citation>
    <scope>NUCLEOTIDE SEQUENCE</scope>
    <source>
        <strain evidence="1">CBS 109366</strain>
    </source>
</reference>
<gene>
    <name evidence="1" type="primary">MAK10</name>
    <name evidence="1" type="ORF">IWQ57_001945</name>
</gene>
<proteinExistence type="predicted"/>
<evidence type="ECO:0000313" key="1">
    <source>
        <dbReference type="EMBL" id="KAJ2772026.1"/>
    </source>
</evidence>
<comment type="caution">
    <text evidence="1">The sequence shown here is derived from an EMBL/GenBank/DDBJ whole genome shotgun (WGS) entry which is preliminary data.</text>
</comment>